<protein>
    <submittedName>
        <fullName evidence="2">Uncharacterized protein</fullName>
    </submittedName>
</protein>
<sequence length="176" mass="16932">MPPSPTATGGYGSVVGVNAAGAAAGVGVGGLPPAHAYAGHGYAAVPAPFGIASHSSSVIGYGGLQYYAPHDGAAAVAVAEMATAGDGSGMLAPRARFATHQQVLAAASSGRGAAEQPGAGRDDLTDMLNWRRVSHGPTASAAATTASPSSTTTSVGADGSSNNDDDGGELDLNLSL</sequence>
<evidence type="ECO:0000313" key="2">
    <source>
        <dbReference type="EMBL" id="JAD54968.1"/>
    </source>
</evidence>
<feature type="region of interest" description="Disordered" evidence="1">
    <location>
        <begin position="128"/>
        <end position="176"/>
    </location>
</feature>
<accession>A0A0A9AYK4</accession>
<evidence type="ECO:0000256" key="1">
    <source>
        <dbReference type="SAM" id="MobiDB-lite"/>
    </source>
</evidence>
<reference evidence="2" key="2">
    <citation type="journal article" date="2015" name="Data Brief">
        <title>Shoot transcriptome of the giant reed, Arundo donax.</title>
        <authorList>
            <person name="Barrero R.A."/>
            <person name="Guerrero F.D."/>
            <person name="Moolhuijzen P."/>
            <person name="Goolsby J.A."/>
            <person name="Tidwell J."/>
            <person name="Bellgard S.E."/>
            <person name="Bellgard M.I."/>
        </authorList>
    </citation>
    <scope>NUCLEOTIDE SEQUENCE</scope>
    <source>
        <tissue evidence="2">Shoot tissue taken approximately 20 cm above the soil surface</tissue>
    </source>
</reference>
<organism evidence="2">
    <name type="scientific">Arundo donax</name>
    <name type="common">Giant reed</name>
    <name type="synonym">Donax arundinaceus</name>
    <dbReference type="NCBI Taxonomy" id="35708"/>
    <lineage>
        <taxon>Eukaryota</taxon>
        <taxon>Viridiplantae</taxon>
        <taxon>Streptophyta</taxon>
        <taxon>Embryophyta</taxon>
        <taxon>Tracheophyta</taxon>
        <taxon>Spermatophyta</taxon>
        <taxon>Magnoliopsida</taxon>
        <taxon>Liliopsida</taxon>
        <taxon>Poales</taxon>
        <taxon>Poaceae</taxon>
        <taxon>PACMAD clade</taxon>
        <taxon>Arundinoideae</taxon>
        <taxon>Arundineae</taxon>
        <taxon>Arundo</taxon>
    </lineage>
</organism>
<dbReference type="AlphaFoldDB" id="A0A0A9AYK4"/>
<feature type="compositionally biased region" description="Low complexity" evidence="1">
    <location>
        <begin position="137"/>
        <end position="162"/>
    </location>
</feature>
<reference evidence="2" key="1">
    <citation type="submission" date="2014-09" db="EMBL/GenBank/DDBJ databases">
        <authorList>
            <person name="Magalhaes I.L.F."/>
            <person name="Oliveira U."/>
            <person name="Santos F.R."/>
            <person name="Vidigal T.H.D.A."/>
            <person name="Brescovit A.D."/>
            <person name="Santos A.J."/>
        </authorList>
    </citation>
    <scope>NUCLEOTIDE SEQUENCE</scope>
    <source>
        <tissue evidence="2">Shoot tissue taken approximately 20 cm above the soil surface</tissue>
    </source>
</reference>
<proteinExistence type="predicted"/>
<dbReference type="EMBL" id="GBRH01242927">
    <property type="protein sequence ID" value="JAD54968.1"/>
    <property type="molecule type" value="Transcribed_RNA"/>
</dbReference>
<name>A0A0A9AYK4_ARUDO</name>
<dbReference type="EMBL" id="GBRH01248443">
    <property type="protein sequence ID" value="JAD49452.1"/>
    <property type="molecule type" value="Transcribed_RNA"/>
</dbReference>